<dbReference type="CDD" id="cd04301">
    <property type="entry name" value="NAT_SF"/>
    <property type="match status" value="1"/>
</dbReference>
<dbReference type="RefSeq" id="WP_068259324.1">
    <property type="nucleotide sequence ID" value="NZ_LWSK01000009.1"/>
</dbReference>
<dbReference type="AlphaFoldDB" id="A0A5B1CFI0"/>
<dbReference type="Gene3D" id="3.40.630.30">
    <property type="match status" value="1"/>
</dbReference>
<evidence type="ECO:0000256" key="1">
    <source>
        <dbReference type="ARBA" id="ARBA00022491"/>
    </source>
</evidence>
<dbReference type="EMBL" id="VRLW01000001">
    <property type="protein sequence ID" value="KAA1258320.1"/>
    <property type="molecule type" value="Genomic_DNA"/>
</dbReference>
<dbReference type="OrthoDB" id="9799147at2"/>
<keyword evidence="4" id="KW-0012">Acyltransferase</keyword>
<dbReference type="InterPro" id="IPR000182">
    <property type="entry name" value="GNAT_dom"/>
</dbReference>
<dbReference type="EMBL" id="VRLW01000001">
    <property type="protein sequence ID" value="KAA1258061.1"/>
    <property type="molecule type" value="Genomic_DNA"/>
</dbReference>
<keyword evidence="3 8" id="KW-0808">Transferase</keyword>
<accession>A0A5B1CFI0</accession>
<evidence type="ECO:0000256" key="3">
    <source>
        <dbReference type="ARBA" id="ARBA00022679"/>
    </source>
</evidence>
<dbReference type="PROSITE" id="PS51186">
    <property type="entry name" value="GNAT"/>
    <property type="match status" value="1"/>
</dbReference>
<dbReference type="InterPro" id="IPR016181">
    <property type="entry name" value="Acyl_CoA_acyltransferase"/>
</dbReference>
<evidence type="ECO:0000256" key="5">
    <source>
        <dbReference type="ARBA" id="ARBA00049880"/>
    </source>
</evidence>
<dbReference type="PANTHER" id="PTHR36449">
    <property type="entry name" value="ACETYLTRANSFERASE-RELATED"/>
    <property type="match status" value="1"/>
</dbReference>
<evidence type="ECO:0000259" key="6">
    <source>
        <dbReference type="PROSITE" id="PS51186"/>
    </source>
</evidence>
<comment type="catalytic activity">
    <reaction evidence="5">
        <text>glycyl-tRNA(Gly) + acetyl-CoA = N-acetylglycyl-tRNA(Gly) + CoA + H(+)</text>
        <dbReference type="Rhea" id="RHEA:81867"/>
        <dbReference type="Rhea" id="RHEA-COMP:9683"/>
        <dbReference type="Rhea" id="RHEA-COMP:19766"/>
        <dbReference type="ChEBI" id="CHEBI:15378"/>
        <dbReference type="ChEBI" id="CHEBI:57287"/>
        <dbReference type="ChEBI" id="CHEBI:57288"/>
        <dbReference type="ChEBI" id="CHEBI:78522"/>
        <dbReference type="ChEBI" id="CHEBI:232036"/>
    </reaction>
</comment>
<protein>
    <submittedName>
        <fullName evidence="8">Acetyltransferase (GNAT) family protein</fullName>
    </submittedName>
</protein>
<dbReference type="PANTHER" id="PTHR36449:SF1">
    <property type="entry name" value="ACETYLTRANSFERASE"/>
    <property type="match status" value="1"/>
</dbReference>
<evidence type="ECO:0000256" key="4">
    <source>
        <dbReference type="ARBA" id="ARBA00023315"/>
    </source>
</evidence>
<evidence type="ECO:0000313" key="7">
    <source>
        <dbReference type="EMBL" id="KAA1258061.1"/>
    </source>
</evidence>
<sequence length="173" mass="19498">MSGVRYPDGWQIELLTKSHNRKAFQSGQEQVDGWLKRSALQSQKKHLSSTKVLLDDERRIVGYYTLASSQVDFSDLPTDVAKSLPQRQLPVAVLAWLGVDQTFQGRGIGQRLLATALRDCHEASQTFAFIAVILDCVDASSKAFYQRFDFTELPGYPMRLYLPFKLLDKLVAG</sequence>
<feature type="domain" description="N-acetyltransferase" evidence="6">
    <location>
        <begin position="12"/>
        <end position="168"/>
    </location>
</feature>
<comment type="caution">
    <text evidence="8">The sequence shown here is derived from an EMBL/GenBank/DDBJ whole genome shotgun (WGS) entry which is preliminary data.</text>
</comment>
<gene>
    <name evidence="7" type="ORF">LF1_05760</name>
    <name evidence="8" type="ORF">LF1_08360</name>
</gene>
<reference evidence="8 9" key="1">
    <citation type="submission" date="2019-08" db="EMBL/GenBank/DDBJ databases">
        <title>Deep-cultivation of Planctomycetes and their phenomic and genomic characterization uncovers novel biology.</title>
        <authorList>
            <person name="Wiegand S."/>
            <person name="Jogler M."/>
            <person name="Boedeker C."/>
            <person name="Pinto D."/>
            <person name="Vollmers J."/>
            <person name="Rivas-Marin E."/>
            <person name="Kohn T."/>
            <person name="Peeters S.H."/>
            <person name="Heuer A."/>
            <person name="Rast P."/>
            <person name="Oberbeckmann S."/>
            <person name="Bunk B."/>
            <person name="Jeske O."/>
            <person name="Meyerdierks A."/>
            <person name="Storesund J.E."/>
            <person name="Kallscheuer N."/>
            <person name="Luecker S."/>
            <person name="Lage O.M."/>
            <person name="Pohl T."/>
            <person name="Merkel B.J."/>
            <person name="Hornburger P."/>
            <person name="Mueller R.-W."/>
            <person name="Bruemmer F."/>
            <person name="Labrenz M."/>
            <person name="Spormann A.M."/>
            <person name="Op Den Camp H."/>
            <person name="Overmann J."/>
            <person name="Amann R."/>
            <person name="Jetten M.S.M."/>
            <person name="Mascher T."/>
            <person name="Medema M.H."/>
            <person name="Devos D.P."/>
            <person name="Kaster A.-K."/>
            <person name="Ovreas L."/>
            <person name="Rohde M."/>
            <person name="Galperin M.Y."/>
            <person name="Jogler C."/>
        </authorList>
    </citation>
    <scope>NUCLEOTIDE SEQUENCE [LARGE SCALE GENOMIC DNA]</scope>
    <source>
        <strain evidence="8 9">LF1</strain>
    </source>
</reference>
<evidence type="ECO:0000313" key="9">
    <source>
        <dbReference type="Proteomes" id="UP000322699"/>
    </source>
</evidence>
<keyword evidence="2" id="KW-1277">Toxin-antitoxin system</keyword>
<dbReference type="Proteomes" id="UP000322699">
    <property type="component" value="Unassembled WGS sequence"/>
</dbReference>
<keyword evidence="9" id="KW-1185">Reference proteome</keyword>
<dbReference type="SUPFAM" id="SSF55729">
    <property type="entry name" value="Acyl-CoA N-acyltransferases (Nat)"/>
    <property type="match status" value="1"/>
</dbReference>
<evidence type="ECO:0000256" key="2">
    <source>
        <dbReference type="ARBA" id="ARBA00022649"/>
    </source>
</evidence>
<organism evidence="8 9">
    <name type="scientific">Rubripirellula obstinata</name>
    <dbReference type="NCBI Taxonomy" id="406547"/>
    <lineage>
        <taxon>Bacteria</taxon>
        <taxon>Pseudomonadati</taxon>
        <taxon>Planctomycetota</taxon>
        <taxon>Planctomycetia</taxon>
        <taxon>Pirellulales</taxon>
        <taxon>Pirellulaceae</taxon>
        <taxon>Rubripirellula</taxon>
    </lineage>
</organism>
<evidence type="ECO:0000313" key="8">
    <source>
        <dbReference type="EMBL" id="KAA1258320.1"/>
    </source>
</evidence>
<dbReference type="GO" id="GO:0016747">
    <property type="term" value="F:acyltransferase activity, transferring groups other than amino-acyl groups"/>
    <property type="evidence" value="ECO:0007669"/>
    <property type="project" value="InterPro"/>
</dbReference>
<proteinExistence type="predicted"/>
<name>A0A5B1CFI0_9BACT</name>
<keyword evidence="1" id="KW-0678">Repressor</keyword>
<dbReference type="Pfam" id="PF13508">
    <property type="entry name" value="Acetyltransf_7"/>
    <property type="match status" value="1"/>
</dbReference>